<organism evidence="2 3">
    <name type="scientific">Thalassiosira oceanica</name>
    <name type="common">Marine diatom</name>
    <dbReference type="NCBI Taxonomy" id="159749"/>
    <lineage>
        <taxon>Eukaryota</taxon>
        <taxon>Sar</taxon>
        <taxon>Stramenopiles</taxon>
        <taxon>Ochrophyta</taxon>
        <taxon>Bacillariophyta</taxon>
        <taxon>Coscinodiscophyceae</taxon>
        <taxon>Thalassiosirophycidae</taxon>
        <taxon>Thalassiosirales</taxon>
        <taxon>Thalassiosiraceae</taxon>
        <taxon>Thalassiosira</taxon>
    </lineage>
</organism>
<feature type="compositionally biased region" description="Low complexity" evidence="1">
    <location>
        <begin position="153"/>
        <end position="171"/>
    </location>
</feature>
<feature type="non-terminal residue" evidence="2">
    <location>
        <position position="273"/>
    </location>
</feature>
<evidence type="ECO:0000313" key="2">
    <source>
        <dbReference type="EMBL" id="EJK67123.1"/>
    </source>
</evidence>
<dbReference type="Proteomes" id="UP000266841">
    <property type="component" value="Unassembled WGS sequence"/>
</dbReference>
<sequence length="273" mass="30591">MTGFEIRRFSNGDLHATDSQVNYKYVQMDVRTLTDGLSPNIHRSTAIASIIPFACFRLLRIIRFSIAWYHKHYCAKAYPSTRIFRGLGRAAAPTQQPNAVGPLREVCAGRRQQEVQEDAVPPVAGADDLDRDRRLRCPGSRHGRGLPRRRVPPRSSRATGPGAGVAGAPQVERARQPRGRRGARRVGVVREGAHYERQAAATDDAETPADYVFESSIDISGMTQKDKLLLTTLARYDFMRDGMTRLIEEEYIDVVRSPDAQWEDGDYYMVDAA</sequence>
<evidence type="ECO:0000313" key="3">
    <source>
        <dbReference type="Proteomes" id="UP000266841"/>
    </source>
</evidence>
<dbReference type="AlphaFoldDB" id="K0SLA9"/>
<protein>
    <submittedName>
        <fullName evidence="2">Uncharacterized protein</fullName>
    </submittedName>
</protein>
<dbReference type="eggNOG" id="ENOG502RVER">
    <property type="taxonomic scope" value="Eukaryota"/>
</dbReference>
<reference evidence="2 3" key="1">
    <citation type="journal article" date="2012" name="Genome Biol.">
        <title>Genome and low-iron response of an oceanic diatom adapted to chronic iron limitation.</title>
        <authorList>
            <person name="Lommer M."/>
            <person name="Specht M."/>
            <person name="Roy A.S."/>
            <person name="Kraemer L."/>
            <person name="Andreson R."/>
            <person name="Gutowska M.A."/>
            <person name="Wolf J."/>
            <person name="Bergner S.V."/>
            <person name="Schilhabel M.B."/>
            <person name="Klostermeier U.C."/>
            <person name="Beiko R.G."/>
            <person name="Rosenstiel P."/>
            <person name="Hippler M."/>
            <person name="Laroche J."/>
        </authorList>
    </citation>
    <scope>NUCLEOTIDE SEQUENCE [LARGE SCALE GENOMIC DNA]</scope>
    <source>
        <strain evidence="2 3">CCMP1005</strain>
    </source>
</reference>
<evidence type="ECO:0000256" key="1">
    <source>
        <dbReference type="SAM" id="MobiDB-lite"/>
    </source>
</evidence>
<proteinExistence type="predicted"/>
<feature type="compositionally biased region" description="Basic residues" evidence="1">
    <location>
        <begin position="136"/>
        <end position="152"/>
    </location>
</feature>
<comment type="caution">
    <text evidence="2">The sequence shown here is derived from an EMBL/GenBank/DDBJ whole genome shotgun (WGS) entry which is preliminary data.</text>
</comment>
<feature type="region of interest" description="Disordered" evidence="1">
    <location>
        <begin position="112"/>
        <end position="185"/>
    </location>
</feature>
<keyword evidence="3" id="KW-1185">Reference proteome</keyword>
<accession>K0SLA9</accession>
<dbReference type="EMBL" id="AGNL01013644">
    <property type="protein sequence ID" value="EJK67123.1"/>
    <property type="molecule type" value="Genomic_DNA"/>
</dbReference>
<name>K0SLA9_THAOC</name>
<gene>
    <name evidence="2" type="ORF">THAOC_11884</name>
</gene>